<dbReference type="EMBL" id="CM007905">
    <property type="protein sequence ID" value="OTF92071.1"/>
    <property type="molecule type" value="Genomic_DNA"/>
</dbReference>
<dbReference type="InterPro" id="IPR015915">
    <property type="entry name" value="Kelch-typ_b-propeller"/>
</dbReference>
<reference evidence="1 3" key="1">
    <citation type="journal article" date="2017" name="Nature">
        <title>The sunflower genome provides insights into oil metabolism, flowering and Asterid evolution.</title>
        <authorList>
            <person name="Badouin H."/>
            <person name="Gouzy J."/>
            <person name="Grassa C.J."/>
            <person name="Murat F."/>
            <person name="Staton S.E."/>
            <person name="Cottret L."/>
            <person name="Lelandais-Briere C."/>
            <person name="Owens G.L."/>
            <person name="Carrere S."/>
            <person name="Mayjonade B."/>
            <person name="Legrand L."/>
            <person name="Gill N."/>
            <person name="Kane N.C."/>
            <person name="Bowers J.E."/>
            <person name="Hubner S."/>
            <person name="Bellec A."/>
            <person name="Berard A."/>
            <person name="Berges H."/>
            <person name="Blanchet N."/>
            <person name="Boniface M.C."/>
            <person name="Brunel D."/>
            <person name="Catrice O."/>
            <person name="Chaidir N."/>
            <person name="Claudel C."/>
            <person name="Donnadieu C."/>
            <person name="Faraut T."/>
            <person name="Fievet G."/>
            <person name="Helmstetter N."/>
            <person name="King M."/>
            <person name="Knapp S.J."/>
            <person name="Lai Z."/>
            <person name="Le Paslier M.C."/>
            <person name="Lippi Y."/>
            <person name="Lorenzon L."/>
            <person name="Mandel J.R."/>
            <person name="Marage G."/>
            <person name="Marchand G."/>
            <person name="Marquand E."/>
            <person name="Bret-Mestries E."/>
            <person name="Morien E."/>
            <person name="Nambeesan S."/>
            <person name="Nguyen T."/>
            <person name="Pegot-Espagnet P."/>
            <person name="Pouilly N."/>
            <person name="Raftis F."/>
            <person name="Sallet E."/>
            <person name="Schiex T."/>
            <person name="Thomas J."/>
            <person name="Vandecasteele C."/>
            <person name="Vares D."/>
            <person name="Vear F."/>
            <person name="Vautrin S."/>
            <person name="Crespi M."/>
            <person name="Mangin B."/>
            <person name="Burke J.M."/>
            <person name="Salse J."/>
            <person name="Munos S."/>
            <person name="Vincourt P."/>
            <person name="Rieseberg L.H."/>
            <person name="Langlade N.B."/>
        </authorList>
    </citation>
    <scope>NUCLEOTIDE SEQUENCE [LARGE SCALE GENOMIC DNA]</scope>
    <source>
        <strain evidence="3">cv. SF193</strain>
        <tissue evidence="1">Leaves</tissue>
    </source>
</reference>
<evidence type="ECO:0000313" key="3">
    <source>
        <dbReference type="Proteomes" id="UP000215914"/>
    </source>
</evidence>
<dbReference type="AlphaFoldDB" id="A0A251S4I1"/>
<dbReference type="PANTHER" id="PTHR47365">
    <property type="entry name" value="PLANT PROTEIN, PUTATIVE-RELATED"/>
    <property type="match status" value="1"/>
</dbReference>
<dbReference type="Gramene" id="mRNA:HanXRQr2_Chr16g0756201">
    <property type="protein sequence ID" value="CDS:HanXRQr2_Chr16g0756201.1"/>
    <property type="gene ID" value="HanXRQr2_Chr16g0756201"/>
</dbReference>
<gene>
    <name evidence="2" type="ORF">HannXRQ_Chr16g0517841</name>
    <name evidence="1" type="ORF">HanXRQr2_Chr16g0756201</name>
</gene>
<dbReference type="Proteomes" id="UP000215914">
    <property type="component" value="Chromosome 16"/>
</dbReference>
<dbReference type="PANTHER" id="PTHR47365:SF1">
    <property type="entry name" value="F-BOX_KELCH-REPEAT PROTEIN"/>
    <property type="match status" value="1"/>
</dbReference>
<keyword evidence="3" id="KW-1185">Reference proteome</keyword>
<dbReference type="EMBL" id="MNCJ02000331">
    <property type="protein sequence ID" value="KAF5760675.1"/>
    <property type="molecule type" value="Genomic_DNA"/>
</dbReference>
<dbReference type="InParanoid" id="A0A251S4I1"/>
<dbReference type="SUPFAM" id="SSF117281">
    <property type="entry name" value="Kelch motif"/>
    <property type="match status" value="1"/>
</dbReference>
<reference evidence="2" key="2">
    <citation type="submission" date="2017-02" db="EMBL/GenBank/DDBJ databases">
        <title>Sunflower complete genome.</title>
        <authorList>
            <person name="Langlade N."/>
            <person name="Munos S."/>
        </authorList>
    </citation>
    <scope>NUCLEOTIDE SEQUENCE [LARGE SCALE GENOMIC DNA]</scope>
    <source>
        <tissue evidence="2">Leaves</tissue>
    </source>
</reference>
<proteinExistence type="predicted"/>
<organism evidence="2 3">
    <name type="scientific">Helianthus annuus</name>
    <name type="common">Common sunflower</name>
    <dbReference type="NCBI Taxonomy" id="4232"/>
    <lineage>
        <taxon>Eukaryota</taxon>
        <taxon>Viridiplantae</taxon>
        <taxon>Streptophyta</taxon>
        <taxon>Embryophyta</taxon>
        <taxon>Tracheophyta</taxon>
        <taxon>Spermatophyta</taxon>
        <taxon>Magnoliopsida</taxon>
        <taxon>eudicotyledons</taxon>
        <taxon>Gunneridae</taxon>
        <taxon>Pentapetalae</taxon>
        <taxon>asterids</taxon>
        <taxon>campanulids</taxon>
        <taxon>Asterales</taxon>
        <taxon>Asteraceae</taxon>
        <taxon>Asteroideae</taxon>
        <taxon>Heliantheae alliance</taxon>
        <taxon>Heliantheae</taxon>
        <taxon>Helianthus</taxon>
    </lineage>
</organism>
<protein>
    <submittedName>
        <fullName evidence="1 2">Kelch-type beta propeller</fullName>
    </submittedName>
</protein>
<dbReference type="OrthoDB" id="45365at2759"/>
<evidence type="ECO:0000313" key="2">
    <source>
        <dbReference type="EMBL" id="OTF92071.1"/>
    </source>
</evidence>
<dbReference type="InterPro" id="IPR006652">
    <property type="entry name" value="Kelch_1"/>
</dbReference>
<name>A0A251S4I1_HELAN</name>
<dbReference type="Gene3D" id="2.120.10.80">
    <property type="entry name" value="Kelch-type beta propeller"/>
    <property type="match status" value="1"/>
</dbReference>
<dbReference type="SMART" id="SM00612">
    <property type="entry name" value="Kelch"/>
    <property type="match status" value="2"/>
</dbReference>
<evidence type="ECO:0000313" key="1">
    <source>
        <dbReference type="EMBL" id="KAF5760675.1"/>
    </source>
</evidence>
<dbReference type="Pfam" id="PF01344">
    <property type="entry name" value="Kelch_1"/>
    <property type="match status" value="2"/>
</dbReference>
<accession>A0A251S4I1</accession>
<dbReference type="OMA" id="PDLPENH"/>
<sequence length="370" mass="40872">MGSITSPSSSASASSEKFPRSSVGSVVVSSKRLEPAYGIYAVFSYKEHIDARNTSCVMGCYDPSTNKWSHESFVPGMAENCVLKNFAMVSVGTSIYIVGGSIYNVEVRSQVLRYNVVTKEWSTCAPLITPRHSFACSVCDNKIYVAGGQSTLDCAMGVSSAEVYDVLLDKWTPLPCMSTARYKCVGVTWQGKFHVIGGFTGNKMPFMDRCSAEVYDVANQNWGHVIGMWKLDIPPNQIVVIDDKLISSGDCLNVWKGEIETYDPYLSLWYPLRGSMKKNLLSFSCPSNAMNDGQTSEPLERVCLTMAPIGSYLYFMAGYRTTGDPSSCCTMSLVHRFDTSAMNNQWETFEPVEIEGERELCSHCCVVQLP</sequence>
<reference evidence="1" key="3">
    <citation type="submission" date="2020-06" db="EMBL/GenBank/DDBJ databases">
        <title>Helianthus annuus Genome sequencing and assembly Release 2.</title>
        <authorList>
            <person name="Gouzy J."/>
            <person name="Langlade N."/>
            <person name="Munos S."/>
        </authorList>
    </citation>
    <scope>NUCLEOTIDE SEQUENCE</scope>
    <source>
        <tissue evidence="1">Leaves</tissue>
    </source>
</reference>